<dbReference type="InterPro" id="IPR051332">
    <property type="entry name" value="Fosfomycin_Res_Enzymes"/>
</dbReference>
<evidence type="ECO:0000313" key="10">
    <source>
        <dbReference type="EMBL" id="MFC4312000.1"/>
    </source>
</evidence>
<dbReference type="Pfam" id="PF00903">
    <property type="entry name" value="Glyoxalase"/>
    <property type="match status" value="1"/>
</dbReference>
<dbReference type="SUPFAM" id="SSF54593">
    <property type="entry name" value="Glyoxalase/Bleomycin resistance protein/Dihydroxybiphenyl dioxygenase"/>
    <property type="match status" value="1"/>
</dbReference>
<evidence type="ECO:0000256" key="2">
    <source>
        <dbReference type="ARBA" id="ARBA00008784"/>
    </source>
</evidence>
<evidence type="ECO:0000256" key="1">
    <source>
        <dbReference type="ARBA" id="ARBA00001954"/>
    </source>
</evidence>
<evidence type="ECO:0000256" key="4">
    <source>
        <dbReference type="ARBA" id="ARBA00022797"/>
    </source>
</evidence>
<comment type="cofactor">
    <cofactor evidence="1 8">
        <name>Fe(2+)</name>
        <dbReference type="ChEBI" id="CHEBI:29033"/>
    </cofactor>
</comment>
<name>A0ABV8SZ10_9GAMM</name>
<comment type="similarity">
    <text evidence="2 8">Belongs to the extradiol ring-cleavage dioxygenase family.</text>
</comment>
<dbReference type="EMBL" id="JBHSDU010000014">
    <property type="protein sequence ID" value="MFC4312000.1"/>
    <property type="molecule type" value="Genomic_DNA"/>
</dbReference>
<evidence type="ECO:0000256" key="3">
    <source>
        <dbReference type="ARBA" id="ARBA00022723"/>
    </source>
</evidence>
<dbReference type="PROSITE" id="PS00082">
    <property type="entry name" value="EXTRADIOL_DIOXYGENAS"/>
    <property type="match status" value="1"/>
</dbReference>
<protein>
    <submittedName>
        <fullName evidence="10">VOC family protein</fullName>
    </submittedName>
</protein>
<dbReference type="InterPro" id="IPR000486">
    <property type="entry name" value="Xdiol_ring_cleave_dOase_1/2"/>
</dbReference>
<dbReference type="Proteomes" id="UP001595904">
    <property type="component" value="Unassembled WGS sequence"/>
</dbReference>
<sequence>MSATKEQSVARVARSANPGLTPLMLNHAAWVTHDVEATAEFYTRVMGMELASTVYDDRVPSTGDPFPYFHIFFRMADGSTIAFFEAPGLPQRPAVTHPAYDIFDHFAMQAKDRAEVDRWHAWLVSNDVEVVGPTDHKGLIYSIYFYDPNGIRLEITTPLDKDWNFHTAQGQADLKAWCDTKKAAQRGGLDVTAELVAFIRKQRQRYK</sequence>
<evidence type="ECO:0000256" key="7">
    <source>
        <dbReference type="ARBA" id="ARBA00023004"/>
    </source>
</evidence>
<dbReference type="InterPro" id="IPR004360">
    <property type="entry name" value="Glyas_Fos-R_dOase_dom"/>
</dbReference>
<comment type="caution">
    <text evidence="10">The sequence shown here is derived from an EMBL/GenBank/DDBJ whole genome shotgun (WGS) entry which is preliminary data.</text>
</comment>
<dbReference type="PANTHER" id="PTHR36113">
    <property type="entry name" value="LYASE, PUTATIVE-RELATED-RELATED"/>
    <property type="match status" value="1"/>
</dbReference>
<reference evidence="11" key="1">
    <citation type="journal article" date="2019" name="Int. J. Syst. Evol. Microbiol.">
        <title>The Global Catalogue of Microorganisms (GCM) 10K type strain sequencing project: providing services to taxonomists for standard genome sequencing and annotation.</title>
        <authorList>
            <consortium name="The Broad Institute Genomics Platform"/>
            <consortium name="The Broad Institute Genome Sequencing Center for Infectious Disease"/>
            <person name="Wu L."/>
            <person name="Ma J."/>
        </authorList>
    </citation>
    <scope>NUCLEOTIDE SEQUENCE [LARGE SCALE GENOMIC DNA]</scope>
    <source>
        <strain evidence="11">CGMCC 1.10759</strain>
    </source>
</reference>
<dbReference type="RefSeq" id="WP_380601030.1">
    <property type="nucleotide sequence ID" value="NZ_JBHSDU010000014.1"/>
</dbReference>
<dbReference type="PROSITE" id="PS51819">
    <property type="entry name" value="VOC"/>
    <property type="match status" value="1"/>
</dbReference>
<proteinExistence type="inferred from homology"/>
<accession>A0ABV8SZ10</accession>
<dbReference type="Gene3D" id="3.10.180.10">
    <property type="entry name" value="2,3-Dihydroxybiphenyl 1,2-Dioxygenase, domain 1"/>
    <property type="match status" value="1"/>
</dbReference>
<gene>
    <name evidence="10" type="ORF">ACFPN2_23160</name>
</gene>
<dbReference type="InterPro" id="IPR029068">
    <property type="entry name" value="Glyas_Bleomycin-R_OHBP_Dase"/>
</dbReference>
<keyword evidence="6 8" id="KW-0560">Oxidoreductase</keyword>
<evidence type="ECO:0000259" key="9">
    <source>
        <dbReference type="PROSITE" id="PS51819"/>
    </source>
</evidence>
<keyword evidence="11" id="KW-1185">Reference proteome</keyword>
<keyword evidence="7 8" id="KW-0408">Iron</keyword>
<keyword evidence="4 8" id="KW-0058">Aromatic hydrocarbons catabolism</keyword>
<evidence type="ECO:0000256" key="8">
    <source>
        <dbReference type="RuleBase" id="RU000683"/>
    </source>
</evidence>
<keyword evidence="5 8" id="KW-0223">Dioxygenase</keyword>
<feature type="domain" description="VOC" evidence="9">
    <location>
        <begin position="24"/>
        <end position="158"/>
    </location>
</feature>
<evidence type="ECO:0000256" key="6">
    <source>
        <dbReference type="ARBA" id="ARBA00023002"/>
    </source>
</evidence>
<dbReference type="PANTHER" id="PTHR36113:SF3">
    <property type="entry name" value="SLL5075 PROTEIN"/>
    <property type="match status" value="1"/>
</dbReference>
<evidence type="ECO:0000313" key="11">
    <source>
        <dbReference type="Proteomes" id="UP001595904"/>
    </source>
</evidence>
<keyword evidence="3" id="KW-0479">Metal-binding</keyword>
<evidence type="ECO:0000256" key="5">
    <source>
        <dbReference type="ARBA" id="ARBA00022964"/>
    </source>
</evidence>
<organism evidence="10 11">
    <name type="scientific">Steroidobacter flavus</name>
    <dbReference type="NCBI Taxonomy" id="1842136"/>
    <lineage>
        <taxon>Bacteria</taxon>
        <taxon>Pseudomonadati</taxon>
        <taxon>Pseudomonadota</taxon>
        <taxon>Gammaproteobacteria</taxon>
        <taxon>Steroidobacterales</taxon>
        <taxon>Steroidobacteraceae</taxon>
        <taxon>Steroidobacter</taxon>
    </lineage>
</organism>
<dbReference type="InterPro" id="IPR037523">
    <property type="entry name" value="VOC_core"/>
</dbReference>
<dbReference type="CDD" id="cd06587">
    <property type="entry name" value="VOC"/>
    <property type="match status" value="1"/>
</dbReference>